<dbReference type="EMBL" id="LATL02000141">
    <property type="protein sequence ID" value="KKD37446.1"/>
    <property type="molecule type" value="Genomic_DNA"/>
</dbReference>
<comment type="caution">
    <text evidence="1">The sequence shown here is derived from an EMBL/GenBank/DDBJ whole genome shotgun (WGS) entry which is preliminary data.</text>
</comment>
<name>A0A0F5YEZ0_9CYAN</name>
<reference evidence="1 2" key="1">
    <citation type="submission" date="2015-06" db="EMBL/GenBank/DDBJ databases">
        <title>Draft genome assembly of filamentous brackish cyanobacterium Limnoraphis robusta strain CS-951.</title>
        <authorList>
            <person name="Willis A."/>
            <person name="Parks M."/>
            <person name="Burford M.A."/>
        </authorList>
    </citation>
    <scope>NUCLEOTIDE SEQUENCE [LARGE SCALE GENOMIC DNA]</scope>
    <source>
        <strain evidence="1 2">CS-951</strain>
    </source>
</reference>
<gene>
    <name evidence="1" type="ORF">WN50_14295</name>
</gene>
<accession>A0A0F5YEZ0</accession>
<dbReference type="RefSeq" id="WP_046279230.1">
    <property type="nucleotide sequence ID" value="NZ_LATL02000141.1"/>
</dbReference>
<protein>
    <submittedName>
        <fullName evidence="1">Uncharacterized protein</fullName>
    </submittedName>
</protein>
<evidence type="ECO:0000313" key="2">
    <source>
        <dbReference type="Proteomes" id="UP000033607"/>
    </source>
</evidence>
<dbReference type="OrthoDB" id="463049at2"/>
<sequence>MKPEQITASFFEVINSQPELFAGEAKQDLTQLDIAIDQAEYIPEENKTEFLSDAIIDFCDVNPSIYKALSENLKKLQTETSEGITEEKRLILSKKIRNLMSFDSYI</sequence>
<dbReference type="Proteomes" id="UP000033607">
    <property type="component" value="Unassembled WGS sequence"/>
</dbReference>
<evidence type="ECO:0000313" key="1">
    <source>
        <dbReference type="EMBL" id="KKD37446.1"/>
    </source>
</evidence>
<organism evidence="1 2">
    <name type="scientific">Limnoraphis robusta CS-951</name>
    <dbReference type="NCBI Taxonomy" id="1637645"/>
    <lineage>
        <taxon>Bacteria</taxon>
        <taxon>Bacillati</taxon>
        <taxon>Cyanobacteriota</taxon>
        <taxon>Cyanophyceae</taxon>
        <taxon>Oscillatoriophycideae</taxon>
        <taxon>Oscillatoriales</taxon>
        <taxon>Sirenicapillariaceae</taxon>
        <taxon>Limnoraphis</taxon>
    </lineage>
</organism>
<proteinExistence type="predicted"/>
<dbReference type="AlphaFoldDB" id="A0A0F5YEZ0"/>